<evidence type="ECO:0000256" key="4">
    <source>
        <dbReference type="ARBA" id="ARBA00023163"/>
    </source>
</evidence>
<sequence>MASYSVGQLANLAKVAVRTLRHYDEVGLLSPSSRTPSGRHQYSDDDLDRLREILFYRERGFPLEEIAAILDHRSVSPSAHLRRQRDLVSERIRRLQRLSAAVERTLEARRTGVQLTPEEKFEVFGSEYQESWETEAEEQWGDTDAWKQFRGRSTAYSKTDWQCIQAEGAGLNSRLVEALTAGVQADSSEAMDLAEEHRRYMAEHFYDCSYTVHRGLAAMYLADARFTVFYENLTPGLAQWLHDAITANADRAET</sequence>
<dbReference type="EMBL" id="CP108482">
    <property type="protein sequence ID" value="WUS57987.1"/>
    <property type="molecule type" value="Genomic_DNA"/>
</dbReference>
<dbReference type="SMART" id="SM00422">
    <property type="entry name" value="HTH_MERR"/>
    <property type="match status" value="1"/>
</dbReference>
<dbReference type="Proteomes" id="UP001432014">
    <property type="component" value="Chromosome"/>
</dbReference>
<dbReference type="Gene3D" id="1.10.490.50">
    <property type="entry name" value="Antibiotic binding domain of TipA-like multidrug resistance regulators"/>
    <property type="match status" value="1"/>
</dbReference>
<dbReference type="PROSITE" id="PS50937">
    <property type="entry name" value="HTH_MERR_2"/>
    <property type="match status" value="1"/>
</dbReference>
<evidence type="ECO:0000256" key="1">
    <source>
        <dbReference type="ARBA" id="ARBA00023015"/>
    </source>
</evidence>
<gene>
    <name evidence="6" type="ORF">OG469_22240</name>
</gene>
<keyword evidence="2" id="KW-0238">DNA-binding</keyword>
<dbReference type="RefSeq" id="WP_329496115.1">
    <property type="nucleotide sequence ID" value="NZ_CP108460.1"/>
</dbReference>
<feature type="domain" description="HTH merR-type" evidence="5">
    <location>
        <begin position="3"/>
        <end position="72"/>
    </location>
</feature>
<dbReference type="InterPro" id="IPR036244">
    <property type="entry name" value="TipA-like_antibiotic-bd"/>
</dbReference>
<dbReference type="Pfam" id="PF07739">
    <property type="entry name" value="TipAS"/>
    <property type="match status" value="1"/>
</dbReference>
<dbReference type="PANTHER" id="PTHR30204:SF90">
    <property type="entry name" value="HTH-TYPE TRANSCRIPTIONAL ACTIVATOR MTA"/>
    <property type="match status" value="1"/>
</dbReference>
<dbReference type="CDD" id="cd01106">
    <property type="entry name" value="HTH_TipAL-Mta"/>
    <property type="match status" value="1"/>
</dbReference>
<keyword evidence="7" id="KW-1185">Reference proteome</keyword>
<organism evidence="6 7">
    <name type="scientific">Kitasatospora herbaricolor</name>
    <dbReference type="NCBI Taxonomy" id="68217"/>
    <lineage>
        <taxon>Bacteria</taxon>
        <taxon>Bacillati</taxon>
        <taxon>Actinomycetota</taxon>
        <taxon>Actinomycetes</taxon>
        <taxon>Kitasatosporales</taxon>
        <taxon>Streptomycetaceae</taxon>
        <taxon>Kitasatospora</taxon>
    </lineage>
</organism>
<accession>A0ABZ1WB30</accession>
<keyword evidence="3" id="KW-0010">Activator</keyword>
<dbReference type="InterPro" id="IPR009061">
    <property type="entry name" value="DNA-bd_dom_put_sf"/>
</dbReference>
<evidence type="ECO:0000313" key="7">
    <source>
        <dbReference type="Proteomes" id="UP001432014"/>
    </source>
</evidence>
<dbReference type="InterPro" id="IPR000551">
    <property type="entry name" value="MerR-type_HTH_dom"/>
</dbReference>
<proteinExistence type="predicted"/>
<dbReference type="InterPro" id="IPR047057">
    <property type="entry name" value="MerR_fam"/>
</dbReference>
<protein>
    <submittedName>
        <fullName evidence="6">MerR family transcriptional regulator</fullName>
    </submittedName>
</protein>
<dbReference type="SUPFAM" id="SSF46955">
    <property type="entry name" value="Putative DNA-binding domain"/>
    <property type="match status" value="1"/>
</dbReference>
<dbReference type="PRINTS" id="PR00040">
    <property type="entry name" value="HTHMERR"/>
</dbReference>
<evidence type="ECO:0000256" key="2">
    <source>
        <dbReference type="ARBA" id="ARBA00023125"/>
    </source>
</evidence>
<evidence type="ECO:0000256" key="3">
    <source>
        <dbReference type="ARBA" id="ARBA00023159"/>
    </source>
</evidence>
<keyword evidence="4" id="KW-0804">Transcription</keyword>
<dbReference type="InterPro" id="IPR012925">
    <property type="entry name" value="TipAS_dom"/>
</dbReference>
<keyword evidence="1" id="KW-0805">Transcription regulation</keyword>
<dbReference type="Pfam" id="PF13411">
    <property type="entry name" value="MerR_1"/>
    <property type="match status" value="1"/>
</dbReference>
<evidence type="ECO:0000259" key="5">
    <source>
        <dbReference type="PROSITE" id="PS50937"/>
    </source>
</evidence>
<dbReference type="Gene3D" id="1.10.1660.10">
    <property type="match status" value="1"/>
</dbReference>
<reference evidence="6 7" key="1">
    <citation type="submission" date="2022-10" db="EMBL/GenBank/DDBJ databases">
        <title>The complete genomes of actinobacterial strains from the NBC collection.</title>
        <authorList>
            <person name="Joergensen T.S."/>
            <person name="Alvarez Arevalo M."/>
            <person name="Sterndorff E.B."/>
            <person name="Faurdal D."/>
            <person name="Vuksanovic O."/>
            <person name="Mourched A.-S."/>
            <person name="Charusanti P."/>
            <person name="Shaw S."/>
            <person name="Blin K."/>
            <person name="Weber T."/>
        </authorList>
    </citation>
    <scope>NUCLEOTIDE SEQUENCE [LARGE SCALE GENOMIC DNA]</scope>
    <source>
        <strain evidence="6 7">NBC_01247</strain>
    </source>
</reference>
<name>A0ABZ1WB30_9ACTN</name>
<dbReference type="SUPFAM" id="SSF89082">
    <property type="entry name" value="Antibiotic binding domain of TipA-like multidrug resistance regulators"/>
    <property type="match status" value="1"/>
</dbReference>
<evidence type="ECO:0000313" key="6">
    <source>
        <dbReference type="EMBL" id="WUS57987.1"/>
    </source>
</evidence>
<dbReference type="PANTHER" id="PTHR30204">
    <property type="entry name" value="REDOX-CYCLING DRUG-SENSING TRANSCRIPTIONAL ACTIVATOR SOXR"/>
    <property type="match status" value="1"/>
</dbReference>